<dbReference type="InterPro" id="IPR036291">
    <property type="entry name" value="NAD(P)-bd_dom_sf"/>
</dbReference>
<dbReference type="InterPro" id="IPR002347">
    <property type="entry name" value="SDR_fam"/>
</dbReference>
<keyword evidence="2 3" id="KW-0560">Oxidoreductase</keyword>
<dbReference type="GO" id="GO:0016491">
    <property type="term" value="F:oxidoreductase activity"/>
    <property type="evidence" value="ECO:0007669"/>
    <property type="project" value="UniProtKB-KW"/>
</dbReference>
<dbReference type="Pfam" id="PF13561">
    <property type="entry name" value="adh_short_C2"/>
    <property type="match status" value="1"/>
</dbReference>
<protein>
    <submittedName>
        <fullName evidence="3">SDR family NAD(P)-dependent oxidoreductase</fullName>
        <ecNumber evidence="3">1.1.1.-</ecNumber>
    </submittedName>
</protein>
<organism evidence="3 4">
    <name type="scientific">Acidimangrovimonas pyrenivorans</name>
    <dbReference type="NCBI Taxonomy" id="2030798"/>
    <lineage>
        <taxon>Bacteria</taxon>
        <taxon>Pseudomonadati</taxon>
        <taxon>Pseudomonadota</taxon>
        <taxon>Alphaproteobacteria</taxon>
        <taxon>Rhodobacterales</taxon>
        <taxon>Paracoccaceae</taxon>
        <taxon>Acidimangrovimonas</taxon>
    </lineage>
</organism>
<dbReference type="CDD" id="cd05233">
    <property type="entry name" value="SDR_c"/>
    <property type="match status" value="1"/>
</dbReference>
<accession>A0ABV7AKB6</accession>
<dbReference type="SUPFAM" id="SSF51735">
    <property type="entry name" value="NAD(P)-binding Rossmann-fold domains"/>
    <property type="match status" value="1"/>
</dbReference>
<evidence type="ECO:0000313" key="4">
    <source>
        <dbReference type="Proteomes" id="UP001595443"/>
    </source>
</evidence>
<name>A0ABV7AKB6_9RHOB</name>
<dbReference type="EMBL" id="JBHRSK010000016">
    <property type="protein sequence ID" value="MFC2969874.1"/>
    <property type="molecule type" value="Genomic_DNA"/>
</dbReference>
<dbReference type="PANTHER" id="PTHR43639:SF1">
    <property type="entry name" value="SHORT-CHAIN DEHYDROGENASE_REDUCTASE FAMILY PROTEIN"/>
    <property type="match status" value="1"/>
</dbReference>
<evidence type="ECO:0000313" key="3">
    <source>
        <dbReference type="EMBL" id="MFC2969874.1"/>
    </source>
</evidence>
<comment type="similarity">
    <text evidence="1">Belongs to the short-chain dehydrogenases/reductases (SDR) family.</text>
</comment>
<reference evidence="4" key="1">
    <citation type="journal article" date="2019" name="Int. J. Syst. Evol. Microbiol.">
        <title>The Global Catalogue of Microorganisms (GCM) 10K type strain sequencing project: providing services to taxonomists for standard genome sequencing and annotation.</title>
        <authorList>
            <consortium name="The Broad Institute Genomics Platform"/>
            <consortium name="The Broad Institute Genome Sequencing Center for Infectious Disease"/>
            <person name="Wu L."/>
            <person name="Ma J."/>
        </authorList>
    </citation>
    <scope>NUCLEOTIDE SEQUENCE [LARGE SCALE GENOMIC DNA]</scope>
    <source>
        <strain evidence="4">KCTC 62192</strain>
    </source>
</reference>
<keyword evidence="4" id="KW-1185">Reference proteome</keyword>
<dbReference type="Gene3D" id="3.40.50.720">
    <property type="entry name" value="NAD(P)-binding Rossmann-like Domain"/>
    <property type="match status" value="1"/>
</dbReference>
<dbReference type="EC" id="1.1.1.-" evidence="3"/>
<dbReference type="PRINTS" id="PR00080">
    <property type="entry name" value="SDRFAMILY"/>
</dbReference>
<comment type="caution">
    <text evidence="3">The sequence shown here is derived from an EMBL/GenBank/DDBJ whole genome shotgun (WGS) entry which is preliminary data.</text>
</comment>
<proteinExistence type="inferred from homology"/>
<gene>
    <name evidence="3" type="ORF">ACFOES_17385</name>
</gene>
<evidence type="ECO:0000256" key="1">
    <source>
        <dbReference type="ARBA" id="ARBA00006484"/>
    </source>
</evidence>
<dbReference type="Proteomes" id="UP001595443">
    <property type="component" value="Unassembled WGS sequence"/>
</dbReference>
<dbReference type="PRINTS" id="PR00081">
    <property type="entry name" value="GDHRDH"/>
</dbReference>
<evidence type="ECO:0000256" key="2">
    <source>
        <dbReference type="ARBA" id="ARBA00023002"/>
    </source>
</evidence>
<sequence>MSFSIAGKTAIVTGAANGIGLSIARHFVEKGANVMFADMDEGRLADELGDAARDEGHVRMFGGDLRQKLTIANLLSATIDAFDRVDILVNASRQMFASDPLCAEDDGVETLLQQNLLTSLRVSQMVARRMIAQAERAAQEGGQGGGQGAAANGASLGSIVNISSIAARRTQPELLAYSVSCAALDQMTRSLAVALAPKRIRVNALAFGSVMSASLKDALKDQPKIRSEIREHTPLERIAAPGELSDAAQFLASDAAGFMTGQILTIDGGRSLLDAVCAPVH</sequence>
<dbReference type="PANTHER" id="PTHR43639">
    <property type="entry name" value="OXIDOREDUCTASE, SHORT-CHAIN DEHYDROGENASE/REDUCTASE FAMILY (AFU_ORTHOLOGUE AFUA_5G02870)"/>
    <property type="match status" value="1"/>
</dbReference>
<dbReference type="RefSeq" id="WP_377834635.1">
    <property type="nucleotide sequence ID" value="NZ_JBHRSK010000016.1"/>
</dbReference>